<protein>
    <recommendedName>
        <fullName evidence="1">Exonuclease domain-containing protein</fullName>
    </recommendedName>
</protein>
<dbReference type="SMART" id="SM00479">
    <property type="entry name" value="EXOIII"/>
    <property type="match status" value="1"/>
</dbReference>
<evidence type="ECO:0000259" key="1">
    <source>
        <dbReference type="SMART" id="SM00479"/>
    </source>
</evidence>
<dbReference type="InterPro" id="IPR012337">
    <property type="entry name" value="RNaseH-like_sf"/>
</dbReference>
<dbReference type="Gene3D" id="3.30.420.10">
    <property type="entry name" value="Ribonuclease H-like superfamily/Ribonuclease H"/>
    <property type="match status" value="1"/>
</dbReference>
<dbReference type="RefSeq" id="WP_090110341.1">
    <property type="nucleotide sequence ID" value="NZ_FNAT01000002.1"/>
</dbReference>
<evidence type="ECO:0000313" key="3">
    <source>
        <dbReference type="Proteomes" id="UP000198922"/>
    </source>
</evidence>
<accession>A0A1G7C2M0</accession>
<feature type="domain" description="Exonuclease" evidence="1">
    <location>
        <begin position="3"/>
        <end position="196"/>
    </location>
</feature>
<evidence type="ECO:0000313" key="2">
    <source>
        <dbReference type="EMBL" id="SDE32675.1"/>
    </source>
</evidence>
<dbReference type="InterPro" id="IPR013520">
    <property type="entry name" value="Ribonucl_H"/>
</dbReference>
<dbReference type="STRING" id="521013.SAMN04488567_1305"/>
<name>A0A1G7C2M0_9RHOB</name>
<dbReference type="AlphaFoldDB" id="A0A1G7C2M0"/>
<organism evidence="2 3">
    <name type="scientific">Limimaricola pyoseonensis</name>
    <dbReference type="NCBI Taxonomy" id="521013"/>
    <lineage>
        <taxon>Bacteria</taxon>
        <taxon>Pseudomonadati</taxon>
        <taxon>Pseudomonadota</taxon>
        <taxon>Alphaproteobacteria</taxon>
        <taxon>Rhodobacterales</taxon>
        <taxon>Paracoccaceae</taxon>
        <taxon>Limimaricola</taxon>
    </lineage>
</organism>
<dbReference type="EMBL" id="FNAT01000002">
    <property type="protein sequence ID" value="SDE32675.1"/>
    <property type="molecule type" value="Genomic_DNA"/>
</dbReference>
<keyword evidence="3" id="KW-1185">Reference proteome</keyword>
<dbReference type="Proteomes" id="UP000198922">
    <property type="component" value="Unassembled WGS sequence"/>
</dbReference>
<proteinExistence type="predicted"/>
<dbReference type="OrthoDB" id="7362525at2"/>
<dbReference type="InterPro" id="IPR036397">
    <property type="entry name" value="RNaseH_sf"/>
</dbReference>
<dbReference type="GO" id="GO:0004527">
    <property type="term" value="F:exonuclease activity"/>
    <property type="evidence" value="ECO:0007669"/>
    <property type="project" value="UniProtKB-ARBA"/>
</dbReference>
<dbReference type="GO" id="GO:0006259">
    <property type="term" value="P:DNA metabolic process"/>
    <property type="evidence" value="ECO:0007669"/>
    <property type="project" value="UniProtKB-ARBA"/>
</dbReference>
<dbReference type="SUPFAM" id="SSF53098">
    <property type="entry name" value="Ribonuclease H-like"/>
    <property type="match status" value="1"/>
</dbReference>
<reference evidence="3" key="1">
    <citation type="submission" date="2016-10" db="EMBL/GenBank/DDBJ databases">
        <authorList>
            <person name="Varghese N."/>
            <person name="Submissions S."/>
        </authorList>
    </citation>
    <scope>NUCLEOTIDE SEQUENCE [LARGE SCALE GENOMIC DNA]</scope>
    <source>
        <strain evidence="3">DSM 21424</strain>
    </source>
</reference>
<gene>
    <name evidence="2" type="ORF">SAMN04488567_1305</name>
</gene>
<sequence>MRHAIIYDCEFLTAEGSPSRHWNGPHDPDPVIAQIGAVRLGLERDFPLLDRLRLHVVPRDRAGHRQPLDPLFTRLTGITETVIDDEGLSLAEALARLDAFSEGLRLWSWGKDEFNMVAISCYVEGLAPPIPVSRFGNAGDLLLKAGVPLAELMTLRSNMMAAHFGVAPPGLRGHDGLDDALSVTYALQHLLREGRLEAAAFD</sequence>
<dbReference type="GO" id="GO:0003676">
    <property type="term" value="F:nucleic acid binding"/>
    <property type="evidence" value="ECO:0007669"/>
    <property type="project" value="InterPro"/>
</dbReference>